<gene>
    <name evidence="2" type="ORF">CDAR_36271</name>
</gene>
<protein>
    <recommendedName>
        <fullName evidence="4">C2H2-type domain-containing protein</fullName>
    </recommendedName>
</protein>
<proteinExistence type="predicted"/>
<feature type="compositionally biased region" description="Low complexity" evidence="1">
    <location>
        <begin position="29"/>
        <end position="49"/>
    </location>
</feature>
<reference evidence="2 3" key="1">
    <citation type="submission" date="2021-06" db="EMBL/GenBank/DDBJ databases">
        <title>Caerostris darwini draft genome.</title>
        <authorList>
            <person name="Kono N."/>
            <person name="Arakawa K."/>
        </authorList>
    </citation>
    <scope>NUCLEOTIDE SEQUENCE [LARGE SCALE GENOMIC DNA]</scope>
</reference>
<feature type="region of interest" description="Disordered" evidence="1">
    <location>
        <begin position="1"/>
        <end position="53"/>
    </location>
</feature>
<evidence type="ECO:0008006" key="4">
    <source>
        <dbReference type="Google" id="ProtNLM"/>
    </source>
</evidence>
<dbReference type="AlphaFoldDB" id="A0AAV4SCX7"/>
<evidence type="ECO:0000256" key="1">
    <source>
        <dbReference type="SAM" id="MobiDB-lite"/>
    </source>
</evidence>
<organism evidence="2 3">
    <name type="scientific">Caerostris darwini</name>
    <dbReference type="NCBI Taxonomy" id="1538125"/>
    <lineage>
        <taxon>Eukaryota</taxon>
        <taxon>Metazoa</taxon>
        <taxon>Ecdysozoa</taxon>
        <taxon>Arthropoda</taxon>
        <taxon>Chelicerata</taxon>
        <taxon>Arachnida</taxon>
        <taxon>Araneae</taxon>
        <taxon>Araneomorphae</taxon>
        <taxon>Entelegynae</taxon>
        <taxon>Araneoidea</taxon>
        <taxon>Araneidae</taxon>
        <taxon>Caerostris</taxon>
    </lineage>
</organism>
<keyword evidence="3" id="KW-1185">Reference proteome</keyword>
<evidence type="ECO:0000313" key="2">
    <source>
        <dbReference type="EMBL" id="GIY31154.1"/>
    </source>
</evidence>
<accession>A0AAV4SCX7</accession>
<comment type="caution">
    <text evidence="2">The sequence shown here is derived from an EMBL/GenBank/DDBJ whole genome shotgun (WGS) entry which is preliminary data.</text>
</comment>
<sequence length="251" mass="27328">MISSKRRINPSKSVSTALKKQEKPVKVRSSSSPSAASAASASAGPSSSSLTTSVSPNICQFCDKGGFPTRKALKYHLFRIPRQPMKKASQQIHPSQDRTVISPNHDASIYHDSSSLNLPNISDHPTSPVNRQDARLSISFPIIGKLSCPEEGCAATFVSRSWTSMKGSLIKHLRFVHHVSIATCEFECGICNSKILLLVLPSLLYIYIRLTEPCEVSQESWGPGSTPCSCDSTIQTSEKSKESSPYCLSRV</sequence>
<dbReference type="Proteomes" id="UP001054837">
    <property type="component" value="Unassembled WGS sequence"/>
</dbReference>
<name>A0AAV4SCX7_9ARAC</name>
<dbReference type="EMBL" id="BPLQ01007614">
    <property type="protein sequence ID" value="GIY31154.1"/>
    <property type="molecule type" value="Genomic_DNA"/>
</dbReference>
<evidence type="ECO:0000313" key="3">
    <source>
        <dbReference type="Proteomes" id="UP001054837"/>
    </source>
</evidence>